<dbReference type="GO" id="GO:0016791">
    <property type="term" value="F:phosphatase activity"/>
    <property type="evidence" value="ECO:0007669"/>
    <property type="project" value="InterPro"/>
</dbReference>
<comment type="subcellular location">
    <subcellularLocation>
        <location evidence="1">Cytoplasm</location>
    </subcellularLocation>
</comment>
<keyword evidence="2" id="KW-0963">Cytoplasm</keyword>
<keyword evidence="3" id="KW-0378">Hydrolase</keyword>
<dbReference type="OrthoDB" id="6375174at2759"/>
<keyword evidence="5" id="KW-1185">Reference proteome</keyword>
<accession>A0A238F739</accession>
<protein>
    <submittedName>
        <fullName evidence="4">BQ2448_1987 protein</fullName>
    </submittedName>
</protein>
<dbReference type="Proteomes" id="UP000198372">
    <property type="component" value="Unassembled WGS sequence"/>
</dbReference>
<sequence length="189" mass="22093">MAQNALSHKILVPPLNFAMILKGVYRSGHPNIKNFAFMDTLKLRSIMYLSEDDYRPDTLNWAERNGLNIFHHRIEASKEPFVEPDQDKIVEALEQILDSRNLPILIHDNKGRLLPSILGALLRLLQHWSFTATLAEYRMFLPDEKVWAEGQIGKPEKGRERVADLEFIDRFPLERVKYDPRYGPEWLIK</sequence>
<gene>
    <name evidence="4" type="ORF">BQ2448_1987</name>
</gene>
<dbReference type="Gene3D" id="3.90.190.10">
    <property type="entry name" value="Protein tyrosine phosphatase superfamily"/>
    <property type="match status" value="1"/>
</dbReference>
<evidence type="ECO:0000256" key="1">
    <source>
        <dbReference type="ARBA" id="ARBA00004496"/>
    </source>
</evidence>
<name>A0A238F739_9BASI</name>
<proteinExistence type="predicted"/>
<dbReference type="PANTHER" id="PTHR31126">
    <property type="entry name" value="TYROSINE-PROTEIN PHOSPHATASE"/>
    <property type="match status" value="1"/>
</dbReference>
<dbReference type="Pfam" id="PF03162">
    <property type="entry name" value="Y_phosphatase2"/>
    <property type="match status" value="1"/>
</dbReference>
<dbReference type="AlphaFoldDB" id="A0A238F739"/>
<dbReference type="STRING" id="269621.A0A238F739"/>
<dbReference type="EMBL" id="FMSP01000004">
    <property type="protein sequence ID" value="SCV68967.1"/>
    <property type="molecule type" value="Genomic_DNA"/>
</dbReference>
<reference evidence="5" key="1">
    <citation type="submission" date="2016-09" db="EMBL/GenBank/DDBJ databases">
        <authorList>
            <person name="Jeantristanb JTB J.-T."/>
            <person name="Ricardo R."/>
        </authorList>
    </citation>
    <scope>NUCLEOTIDE SEQUENCE [LARGE SCALE GENOMIC DNA]</scope>
</reference>
<dbReference type="GO" id="GO:0005737">
    <property type="term" value="C:cytoplasm"/>
    <property type="evidence" value="ECO:0007669"/>
    <property type="project" value="UniProtKB-SubCell"/>
</dbReference>
<organism evidence="4 5">
    <name type="scientific">Microbotryum intermedium</name>
    <dbReference type="NCBI Taxonomy" id="269621"/>
    <lineage>
        <taxon>Eukaryota</taxon>
        <taxon>Fungi</taxon>
        <taxon>Dikarya</taxon>
        <taxon>Basidiomycota</taxon>
        <taxon>Pucciniomycotina</taxon>
        <taxon>Microbotryomycetes</taxon>
        <taxon>Microbotryales</taxon>
        <taxon>Microbotryaceae</taxon>
        <taxon>Microbotryum</taxon>
    </lineage>
</organism>
<dbReference type="PRINTS" id="PR01911">
    <property type="entry name" value="PFDSPHPHTASE"/>
</dbReference>
<dbReference type="InterPro" id="IPR020428">
    <property type="entry name" value="PFA-DSPs"/>
</dbReference>
<evidence type="ECO:0000313" key="4">
    <source>
        <dbReference type="EMBL" id="SCV68967.1"/>
    </source>
</evidence>
<evidence type="ECO:0000256" key="3">
    <source>
        <dbReference type="ARBA" id="ARBA00022801"/>
    </source>
</evidence>
<dbReference type="InterPro" id="IPR029021">
    <property type="entry name" value="Prot-tyrosine_phosphatase-like"/>
</dbReference>
<dbReference type="PANTHER" id="PTHR31126:SF74">
    <property type="entry name" value="TYROSINE-PROTEIN PHOSPHATASE-LIKE PROTEIN OCA2"/>
    <property type="match status" value="1"/>
</dbReference>
<dbReference type="FunFam" id="3.90.190.10:FF:000035">
    <property type="entry name" value="Tyrosine phosphatase, putative"/>
    <property type="match status" value="1"/>
</dbReference>
<dbReference type="InterPro" id="IPR004861">
    <property type="entry name" value="Siw14-like"/>
</dbReference>
<evidence type="ECO:0000313" key="5">
    <source>
        <dbReference type="Proteomes" id="UP000198372"/>
    </source>
</evidence>
<dbReference type="SUPFAM" id="SSF52799">
    <property type="entry name" value="(Phosphotyrosine protein) phosphatases II"/>
    <property type="match status" value="1"/>
</dbReference>
<dbReference type="GO" id="GO:0052840">
    <property type="term" value="F:inositol diphosphate tetrakisphosphate diphosphatase activity"/>
    <property type="evidence" value="ECO:0007669"/>
    <property type="project" value="TreeGrafter"/>
</dbReference>
<evidence type="ECO:0000256" key="2">
    <source>
        <dbReference type="ARBA" id="ARBA00022490"/>
    </source>
</evidence>